<proteinExistence type="predicted"/>
<gene>
    <name evidence="1" type="ORF">HJG63_007886</name>
</gene>
<dbReference type="EMBL" id="JACASE010000001">
    <property type="protein sequence ID" value="KAF6506033.1"/>
    <property type="molecule type" value="Genomic_DNA"/>
</dbReference>
<reference evidence="1 2" key="1">
    <citation type="journal article" date="2020" name="Nature">
        <title>Six reference-quality genomes reveal evolution of bat adaptations.</title>
        <authorList>
            <person name="Jebb D."/>
            <person name="Huang Z."/>
            <person name="Pippel M."/>
            <person name="Hughes G.M."/>
            <person name="Lavrichenko K."/>
            <person name="Devanna P."/>
            <person name="Winkler S."/>
            <person name="Jermiin L.S."/>
            <person name="Skirmuntt E.C."/>
            <person name="Katzourakis A."/>
            <person name="Burkitt-Gray L."/>
            <person name="Ray D.A."/>
            <person name="Sullivan K.A.M."/>
            <person name="Roscito J.G."/>
            <person name="Kirilenko B.M."/>
            <person name="Davalos L.M."/>
            <person name="Corthals A.P."/>
            <person name="Power M.L."/>
            <person name="Jones G."/>
            <person name="Ransome R.D."/>
            <person name="Dechmann D.K.N."/>
            <person name="Locatelli A.G."/>
            <person name="Puechmaille S.J."/>
            <person name="Fedrigo O."/>
            <person name="Jarvis E.D."/>
            <person name="Hiller M."/>
            <person name="Vernes S.C."/>
            <person name="Myers E.W."/>
            <person name="Teeling E.C."/>
        </authorList>
    </citation>
    <scope>NUCLEOTIDE SEQUENCE [LARGE SCALE GENOMIC DNA]</scope>
    <source>
        <strain evidence="1">MRouAeg1</strain>
        <tissue evidence="1">Muscle</tissue>
    </source>
</reference>
<comment type="caution">
    <text evidence="1">The sequence shown here is derived from an EMBL/GenBank/DDBJ whole genome shotgun (WGS) entry which is preliminary data.</text>
</comment>
<dbReference type="Proteomes" id="UP000593571">
    <property type="component" value="Unassembled WGS sequence"/>
</dbReference>
<evidence type="ECO:0000313" key="2">
    <source>
        <dbReference type="Proteomes" id="UP000593571"/>
    </source>
</evidence>
<sequence length="150" mass="17373">MSYFCRVIYTSLHFFTHTSIHHFSGFGLQKSQWKHCRHEKPPSADFTPDPEGSAFAQKEVWVSLASQRGLPGFEVKNLFPVWPYHMDGQTPPSQHHQRMLTFGNGLKNSYSIFWQAQVIPTNSVEWKSHVQKSKFVSEDVMLLLAELKCF</sequence>
<accession>A0A7J8KAX3</accession>
<keyword evidence="2" id="KW-1185">Reference proteome</keyword>
<protein>
    <submittedName>
        <fullName evidence="1">Uncharacterized protein</fullName>
    </submittedName>
</protein>
<name>A0A7J8KAX3_ROUAE</name>
<dbReference type="AlphaFoldDB" id="A0A7J8KAX3"/>
<organism evidence="1 2">
    <name type="scientific">Rousettus aegyptiacus</name>
    <name type="common">Egyptian fruit bat</name>
    <name type="synonym">Pteropus aegyptiacus</name>
    <dbReference type="NCBI Taxonomy" id="9407"/>
    <lineage>
        <taxon>Eukaryota</taxon>
        <taxon>Metazoa</taxon>
        <taxon>Chordata</taxon>
        <taxon>Craniata</taxon>
        <taxon>Vertebrata</taxon>
        <taxon>Euteleostomi</taxon>
        <taxon>Mammalia</taxon>
        <taxon>Eutheria</taxon>
        <taxon>Laurasiatheria</taxon>
        <taxon>Chiroptera</taxon>
        <taxon>Yinpterochiroptera</taxon>
        <taxon>Pteropodoidea</taxon>
        <taxon>Pteropodidae</taxon>
        <taxon>Rousettinae</taxon>
        <taxon>Rousettus</taxon>
    </lineage>
</organism>
<evidence type="ECO:0000313" key="1">
    <source>
        <dbReference type="EMBL" id="KAF6506033.1"/>
    </source>
</evidence>